<dbReference type="Gene3D" id="3.30.565.10">
    <property type="entry name" value="Histidine kinase-like ATPase, C-terminal domain"/>
    <property type="match status" value="1"/>
</dbReference>
<dbReference type="InterPro" id="IPR029016">
    <property type="entry name" value="GAF-like_dom_sf"/>
</dbReference>
<dbReference type="Gene3D" id="3.40.50.2300">
    <property type="match status" value="1"/>
</dbReference>
<dbReference type="InterPro" id="IPR003594">
    <property type="entry name" value="HATPase_dom"/>
</dbReference>
<evidence type="ECO:0000256" key="2">
    <source>
        <dbReference type="ARBA" id="ARBA00012438"/>
    </source>
</evidence>
<evidence type="ECO:0000313" key="14">
    <source>
        <dbReference type="EMBL" id="MBC5768579.1"/>
    </source>
</evidence>
<dbReference type="InterPro" id="IPR001789">
    <property type="entry name" value="Sig_transdc_resp-reg_receiver"/>
</dbReference>
<dbReference type="Pfam" id="PF00072">
    <property type="entry name" value="Response_reg"/>
    <property type="match status" value="1"/>
</dbReference>
<dbReference type="Gene3D" id="3.30.450.40">
    <property type="match status" value="2"/>
</dbReference>
<evidence type="ECO:0000259" key="12">
    <source>
        <dbReference type="PROSITE" id="PS50109"/>
    </source>
</evidence>
<dbReference type="PROSITE" id="PS50109">
    <property type="entry name" value="HIS_KIN"/>
    <property type="match status" value="1"/>
</dbReference>
<feature type="domain" description="Histidine kinase" evidence="12">
    <location>
        <begin position="542"/>
        <end position="760"/>
    </location>
</feature>
<dbReference type="PRINTS" id="PR00344">
    <property type="entry name" value="BCTRLSENSOR"/>
</dbReference>
<gene>
    <name evidence="14" type="ORF">H8R02_29225</name>
</gene>
<sequence>MPHPQTKNPAFAFLQGGGKMGERMRAFDWARTPVGSPESWPLTLKSAVSTLLECRLPMYLAWGPALTQFYNDAYLPILGDKHEAALGESTLVTWHEIWPTIGPMWQEVLQGRPVGFDDFKLTIDRFGYPEDCFFNFSYSPVRDDAGGVAGVLVTFAETTQRVKSERRLKFLDELGQATRRLTDATEVMRVTSGLLGSHLGVNRCGYAQVHADEDTFDVLGDYTHDADTIVGRFRFSDFGQPLRDAMRQGRAFVENDVETGLAAVEPVLDVYRRIGVRSLVAVPLHKDGRLVAAMAVHRSEPHRWREDEVELVHTVVDRCWEALERVRAERVLREQASSLEILHRTGAALSAELDLDALLQRVTDAATTLTGARFGAFFYNGTDSQGEAYLLYTLSGAPRSAFEKFGHPRPTALFGPTFRGGAPIRLDDVRADPRYGQWGPHHGMPKGHLPVRSYLAVPVMSRTGEVIGGLFFGHPDVGVFDERSEALAVGIAGHAAIAVDNARLFAQTQAAARERAALLESERAARMEAQRASSLKDEFLATLSHELRTPLSAILGWVHILRRKLPAESAELRKGIEVIERSTRIQVQLIDDLLDMSRITSGKLRLDKRAVLPAQLVQAAADVVRPSAQAAGVELSCAIDAVPPVWGDPGRLQQVVWNLLANAVKFTPRGGRVDLRLQADGGNARIEVRDTGAGIRPDMLTQIFERFRQADGSITRRFGGLGLGLSIVRHLVEVHGGAIEASSEGEGRGARFTVTLPLMQDAPQDADPASKASVSPDADLTGVRILVIDDETDARELLARVLEDMGAKVVTRGDAESGIAAVEAERPDLLVSDISMPGMDGYEVIRRVRRTSAGSSLPAVALTAFARPEDREKALQAGFDAHVAKPMEPALLVRAVSGLLRRDAAAGG</sequence>
<evidence type="ECO:0000256" key="9">
    <source>
        <dbReference type="ARBA" id="ARBA00058004"/>
    </source>
</evidence>
<comment type="catalytic activity">
    <reaction evidence="1">
        <text>ATP + protein L-histidine = ADP + protein N-phospho-L-histidine.</text>
        <dbReference type="EC" id="2.7.13.3"/>
    </reaction>
</comment>
<dbReference type="InterPro" id="IPR036890">
    <property type="entry name" value="HATPase_C_sf"/>
</dbReference>
<dbReference type="SMART" id="SM00388">
    <property type="entry name" value="HisKA"/>
    <property type="match status" value="1"/>
</dbReference>
<evidence type="ECO:0000259" key="13">
    <source>
        <dbReference type="PROSITE" id="PS50110"/>
    </source>
</evidence>
<dbReference type="Pfam" id="PF00512">
    <property type="entry name" value="HisKA"/>
    <property type="match status" value="1"/>
</dbReference>
<dbReference type="FunFam" id="3.30.565.10:FF:000010">
    <property type="entry name" value="Sensor histidine kinase RcsC"/>
    <property type="match status" value="1"/>
</dbReference>
<dbReference type="SMART" id="SM00065">
    <property type="entry name" value="GAF"/>
    <property type="match status" value="2"/>
</dbReference>
<evidence type="ECO:0000256" key="1">
    <source>
        <dbReference type="ARBA" id="ARBA00000085"/>
    </source>
</evidence>
<dbReference type="PANTHER" id="PTHR43547">
    <property type="entry name" value="TWO-COMPONENT HISTIDINE KINASE"/>
    <property type="match status" value="1"/>
</dbReference>
<dbReference type="PANTHER" id="PTHR43547:SF2">
    <property type="entry name" value="HYBRID SIGNAL TRANSDUCTION HISTIDINE KINASE C"/>
    <property type="match status" value="1"/>
</dbReference>
<dbReference type="Pfam" id="PF02518">
    <property type="entry name" value="HATPase_c"/>
    <property type="match status" value="1"/>
</dbReference>
<keyword evidence="5" id="KW-0732">Signal</keyword>
<proteinExistence type="predicted"/>
<evidence type="ECO:0000256" key="5">
    <source>
        <dbReference type="ARBA" id="ARBA00022729"/>
    </source>
</evidence>
<protein>
    <recommendedName>
        <fullName evidence="10">Virulence sensor protein BvgS</fullName>
        <ecNumber evidence="2">2.7.13.3</ecNumber>
    </recommendedName>
</protein>
<dbReference type="AlphaFoldDB" id="A0A923MFN0"/>
<keyword evidence="4" id="KW-0808">Transferase</keyword>
<dbReference type="SMART" id="SM00387">
    <property type="entry name" value="HATPase_c"/>
    <property type="match status" value="1"/>
</dbReference>
<dbReference type="InterPro" id="IPR003018">
    <property type="entry name" value="GAF"/>
</dbReference>
<dbReference type="CDD" id="cd17580">
    <property type="entry name" value="REC_2_DhkD-like"/>
    <property type="match status" value="1"/>
</dbReference>
<dbReference type="Pfam" id="PF01590">
    <property type="entry name" value="GAF"/>
    <property type="match status" value="1"/>
</dbReference>
<dbReference type="RefSeq" id="WP_187085439.1">
    <property type="nucleotide sequence ID" value="NZ_JACORU010000019.1"/>
</dbReference>
<evidence type="ECO:0000256" key="8">
    <source>
        <dbReference type="ARBA" id="ARBA00023026"/>
    </source>
</evidence>
<dbReference type="SUPFAM" id="SSF55874">
    <property type="entry name" value="ATPase domain of HSP90 chaperone/DNA topoisomerase II/histidine kinase"/>
    <property type="match status" value="1"/>
</dbReference>
<keyword evidence="8" id="KW-0843">Virulence</keyword>
<comment type="caution">
    <text evidence="14">The sequence shown here is derived from an EMBL/GenBank/DDBJ whole genome shotgun (WGS) entry which is preliminary data.</text>
</comment>
<dbReference type="InterPro" id="IPR011006">
    <property type="entry name" value="CheY-like_superfamily"/>
</dbReference>
<dbReference type="EC" id="2.7.13.3" evidence="2"/>
<evidence type="ECO:0000256" key="3">
    <source>
        <dbReference type="ARBA" id="ARBA00022553"/>
    </source>
</evidence>
<keyword evidence="7" id="KW-0902">Two-component regulatory system</keyword>
<keyword evidence="6" id="KW-0418">Kinase</keyword>
<dbReference type="CDD" id="cd16922">
    <property type="entry name" value="HATPase_EvgS-ArcB-TorS-like"/>
    <property type="match status" value="1"/>
</dbReference>
<dbReference type="SUPFAM" id="SSF52172">
    <property type="entry name" value="CheY-like"/>
    <property type="match status" value="1"/>
</dbReference>
<evidence type="ECO:0000256" key="10">
    <source>
        <dbReference type="ARBA" id="ARBA00070152"/>
    </source>
</evidence>
<evidence type="ECO:0000256" key="4">
    <source>
        <dbReference type="ARBA" id="ARBA00022679"/>
    </source>
</evidence>
<dbReference type="Pfam" id="PF13185">
    <property type="entry name" value="GAF_2"/>
    <property type="match status" value="1"/>
</dbReference>
<dbReference type="Gene3D" id="3.30.450.20">
    <property type="entry name" value="PAS domain"/>
    <property type="match status" value="1"/>
</dbReference>
<dbReference type="EMBL" id="JACORU010000019">
    <property type="protein sequence ID" value="MBC5768579.1"/>
    <property type="molecule type" value="Genomic_DNA"/>
</dbReference>
<dbReference type="Pfam" id="PF08448">
    <property type="entry name" value="PAS_4"/>
    <property type="match status" value="1"/>
</dbReference>
<dbReference type="InterPro" id="IPR005467">
    <property type="entry name" value="His_kinase_dom"/>
</dbReference>
<reference evidence="14" key="1">
    <citation type="submission" date="2020-08" db="EMBL/GenBank/DDBJ databases">
        <title>Ramlibacter sp. GTP1 16S ribosomal RNA gene genome sequencing and assembly.</title>
        <authorList>
            <person name="Kang M."/>
        </authorList>
    </citation>
    <scope>NUCLEOTIDE SEQUENCE</scope>
    <source>
        <strain evidence="14">GTP1</strain>
    </source>
</reference>
<dbReference type="SUPFAM" id="SSF55781">
    <property type="entry name" value="GAF domain-like"/>
    <property type="match status" value="2"/>
</dbReference>
<dbReference type="SMART" id="SM00448">
    <property type="entry name" value="REC"/>
    <property type="match status" value="1"/>
</dbReference>
<dbReference type="GO" id="GO:0000155">
    <property type="term" value="F:phosphorelay sensor kinase activity"/>
    <property type="evidence" value="ECO:0007669"/>
    <property type="project" value="InterPro"/>
</dbReference>
<evidence type="ECO:0000256" key="6">
    <source>
        <dbReference type="ARBA" id="ARBA00022777"/>
    </source>
</evidence>
<dbReference type="InterPro" id="IPR036097">
    <property type="entry name" value="HisK_dim/P_sf"/>
</dbReference>
<dbReference type="Proteomes" id="UP000596827">
    <property type="component" value="Unassembled WGS sequence"/>
</dbReference>
<name>A0A923MFN0_9BURK</name>
<accession>A0A923MFN0</accession>
<evidence type="ECO:0000256" key="11">
    <source>
        <dbReference type="PROSITE-ProRule" id="PRU00169"/>
    </source>
</evidence>
<dbReference type="InterPro" id="IPR013656">
    <property type="entry name" value="PAS_4"/>
</dbReference>
<dbReference type="SUPFAM" id="SSF47384">
    <property type="entry name" value="Homodimeric domain of signal transducing histidine kinase"/>
    <property type="match status" value="1"/>
</dbReference>
<keyword evidence="3 11" id="KW-0597">Phosphoprotein</keyword>
<evidence type="ECO:0000256" key="7">
    <source>
        <dbReference type="ARBA" id="ARBA00023012"/>
    </source>
</evidence>
<dbReference type="InterPro" id="IPR004358">
    <property type="entry name" value="Sig_transdc_His_kin-like_C"/>
</dbReference>
<dbReference type="PROSITE" id="PS50110">
    <property type="entry name" value="RESPONSE_REGULATORY"/>
    <property type="match status" value="1"/>
</dbReference>
<dbReference type="CDD" id="cd00082">
    <property type="entry name" value="HisKA"/>
    <property type="match status" value="1"/>
</dbReference>
<dbReference type="Gene3D" id="1.10.287.130">
    <property type="match status" value="1"/>
</dbReference>
<feature type="modified residue" description="4-aspartylphosphate" evidence="11">
    <location>
        <position position="833"/>
    </location>
</feature>
<feature type="domain" description="Response regulatory" evidence="13">
    <location>
        <begin position="784"/>
        <end position="900"/>
    </location>
</feature>
<keyword evidence="15" id="KW-1185">Reference proteome</keyword>
<evidence type="ECO:0000313" key="15">
    <source>
        <dbReference type="Proteomes" id="UP000596827"/>
    </source>
</evidence>
<organism evidence="14 15">
    <name type="scientific">Ramlibacter albus</name>
    <dbReference type="NCBI Taxonomy" id="2079448"/>
    <lineage>
        <taxon>Bacteria</taxon>
        <taxon>Pseudomonadati</taxon>
        <taxon>Pseudomonadota</taxon>
        <taxon>Betaproteobacteria</taxon>
        <taxon>Burkholderiales</taxon>
        <taxon>Comamonadaceae</taxon>
        <taxon>Ramlibacter</taxon>
    </lineage>
</organism>
<dbReference type="InterPro" id="IPR003661">
    <property type="entry name" value="HisK_dim/P_dom"/>
</dbReference>
<comment type="function">
    <text evidence="9">Member of the two-component regulatory system BvgS/BvgA. Phosphorylates BvgA via a four-step phosphorelay in response to environmental signals.</text>
</comment>